<dbReference type="PROSITE" id="PS50850">
    <property type="entry name" value="MFS"/>
    <property type="match status" value="1"/>
</dbReference>
<feature type="transmembrane region" description="Helical" evidence="6">
    <location>
        <begin position="384"/>
        <end position="403"/>
    </location>
</feature>
<feature type="transmembrane region" description="Helical" evidence="6">
    <location>
        <begin position="114"/>
        <end position="137"/>
    </location>
</feature>
<evidence type="ECO:0000256" key="4">
    <source>
        <dbReference type="ARBA" id="ARBA00023136"/>
    </source>
</evidence>
<feature type="transmembrane region" description="Helical" evidence="6">
    <location>
        <begin position="23"/>
        <end position="44"/>
    </location>
</feature>
<protein>
    <submittedName>
        <fullName evidence="8">MFS family permease</fullName>
    </submittedName>
</protein>
<keyword evidence="3 6" id="KW-1133">Transmembrane helix</keyword>
<dbReference type="Pfam" id="PF07690">
    <property type="entry name" value="MFS_1"/>
    <property type="match status" value="1"/>
</dbReference>
<keyword evidence="9" id="KW-1185">Reference proteome</keyword>
<feature type="domain" description="Major facilitator superfamily (MFS) profile" evidence="7">
    <location>
        <begin position="1"/>
        <end position="407"/>
    </location>
</feature>
<dbReference type="GO" id="GO:0005886">
    <property type="term" value="C:plasma membrane"/>
    <property type="evidence" value="ECO:0007669"/>
    <property type="project" value="UniProtKB-SubCell"/>
</dbReference>
<keyword evidence="2 6" id="KW-0812">Transmembrane</keyword>
<evidence type="ECO:0000256" key="5">
    <source>
        <dbReference type="SAM" id="MobiDB-lite"/>
    </source>
</evidence>
<proteinExistence type="predicted"/>
<dbReference type="PANTHER" id="PTHR23539:SF1">
    <property type="entry name" value="MAJOR FACILITATOR SUPERFAMILY (MFS) PROFILE DOMAIN-CONTAINING PROTEIN"/>
    <property type="match status" value="1"/>
</dbReference>
<dbReference type="PROSITE" id="PS00216">
    <property type="entry name" value="SUGAR_TRANSPORT_1"/>
    <property type="match status" value="1"/>
</dbReference>
<feature type="transmembrane region" description="Helical" evidence="6">
    <location>
        <begin position="294"/>
        <end position="312"/>
    </location>
</feature>
<gene>
    <name evidence="8" type="ORF">FHU31_006107</name>
</gene>
<dbReference type="InterPro" id="IPR005829">
    <property type="entry name" value="Sugar_transporter_CS"/>
</dbReference>
<dbReference type="RefSeq" id="WP_208411592.1">
    <property type="nucleotide sequence ID" value="NZ_JAANOW010000005.1"/>
</dbReference>
<evidence type="ECO:0000313" key="9">
    <source>
        <dbReference type="Proteomes" id="UP000547444"/>
    </source>
</evidence>
<comment type="subcellular location">
    <subcellularLocation>
        <location evidence="1">Cell membrane</location>
        <topology evidence="1">Multi-pass membrane protein</topology>
    </subcellularLocation>
</comment>
<dbReference type="PANTHER" id="PTHR23539">
    <property type="entry name" value="MFS TRANSPORTER"/>
    <property type="match status" value="1"/>
</dbReference>
<feature type="transmembrane region" description="Helical" evidence="6">
    <location>
        <begin position="56"/>
        <end position="76"/>
    </location>
</feature>
<feature type="transmembrane region" description="Helical" evidence="6">
    <location>
        <begin position="318"/>
        <end position="340"/>
    </location>
</feature>
<dbReference type="InterPro" id="IPR036259">
    <property type="entry name" value="MFS_trans_sf"/>
</dbReference>
<feature type="transmembrane region" description="Helical" evidence="6">
    <location>
        <begin position="260"/>
        <end position="282"/>
    </location>
</feature>
<dbReference type="EMBL" id="JAANOW010000005">
    <property type="protein sequence ID" value="NIH99083.1"/>
    <property type="molecule type" value="Genomic_DNA"/>
</dbReference>
<dbReference type="GO" id="GO:0022857">
    <property type="term" value="F:transmembrane transporter activity"/>
    <property type="evidence" value="ECO:0007669"/>
    <property type="project" value="InterPro"/>
</dbReference>
<accession>A0A7X5U655</accession>
<feature type="region of interest" description="Disordered" evidence="5">
    <location>
        <begin position="408"/>
        <end position="431"/>
    </location>
</feature>
<keyword evidence="4 6" id="KW-0472">Membrane</keyword>
<evidence type="ECO:0000256" key="2">
    <source>
        <dbReference type="ARBA" id="ARBA00022692"/>
    </source>
</evidence>
<feature type="transmembrane region" description="Helical" evidence="6">
    <location>
        <begin position="149"/>
        <end position="169"/>
    </location>
</feature>
<comment type="caution">
    <text evidence="8">The sequence shown here is derived from an EMBL/GenBank/DDBJ whole genome shotgun (WGS) entry which is preliminary data.</text>
</comment>
<dbReference type="InterPro" id="IPR011701">
    <property type="entry name" value="MFS"/>
</dbReference>
<evidence type="ECO:0000256" key="1">
    <source>
        <dbReference type="ARBA" id="ARBA00004651"/>
    </source>
</evidence>
<reference evidence="8 9" key="1">
    <citation type="submission" date="2020-03" db="EMBL/GenBank/DDBJ databases">
        <title>Sequencing the genomes of 1000 actinobacteria strains.</title>
        <authorList>
            <person name="Klenk H.-P."/>
        </authorList>
    </citation>
    <scope>NUCLEOTIDE SEQUENCE [LARGE SCALE GENOMIC DNA]</scope>
    <source>
        <strain evidence="8 9">DSM 44556</strain>
    </source>
</reference>
<feature type="transmembrane region" description="Helical" evidence="6">
    <location>
        <begin position="175"/>
        <end position="197"/>
    </location>
</feature>
<dbReference type="SUPFAM" id="SSF103473">
    <property type="entry name" value="MFS general substrate transporter"/>
    <property type="match status" value="1"/>
</dbReference>
<dbReference type="AlphaFoldDB" id="A0A7X5U655"/>
<feature type="transmembrane region" description="Helical" evidence="6">
    <location>
        <begin position="352"/>
        <end position="378"/>
    </location>
</feature>
<evidence type="ECO:0000256" key="6">
    <source>
        <dbReference type="SAM" id="Phobius"/>
    </source>
</evidence>
<feature type="transmembrane region" description="Helical" evidence="6">
    <location>
        <begin position="218"/>
        <end position="240"/>
    </location>
</feature>
<dbReference type="Gene3D" id="1.20.1250.20">
    <property type="entry name" value="MFS general substrate transporter like domains"/>
    <property type="match status" value="2"/>
</dbReference>
<organism evidence="8 9">
    <name type="scientific">Mycolicibacterium fluoranthenivorans</name>
    <dbReference type="NCBI Taxonomy" id="258505"/>
    <lineage>
        <taxon>Bacteria</taxon>
        <taxon>Bacillati</taxon>
        <taxon>Actinomycetota</taxon>
        <taxon>Actinomycetes</taxon>
        <taxon>Mycobacteriales</taxon>
        <taxon>Mycobacteriaceae</taxon>
        <taxon>Mycolicibacterium</taxon>
    </lineage>
</organism>
<name>A0A7X5U655_9MYCO</name>
<dbReference type="InterPro" id="IPR020846">
    <property type="entry name" value="MFS_dom"/>
</dbReference>
<feature type="transmembrane region" description="Helical" evidence="6">
    <location>
        <begin position="85"/>
        <end position="108"/>
    </location>
</feature>
<evidence type="ECO:0000256" key="3">
    <source>
        <dbReference type="ARBA" id="ARBA00022989"/>
    </source>
</evidence>
<evidence type="ECO:0000259" key="7">
    <source>
        <dbReference type="PROSITE" id="PS50850"/>
    </source>
</evidence>
<dbReference type="Proteomes" id="UP000547444">
    <property type="component" value="Unassembled WGS sequence"/>
</dbReference>
<evidence type="ECO:0000313" key="8">
    <source>
        <dbReference type="EMBL" id="NIH99083.1"/>
    </source>
</evidence>
<sequence length="431" mass="44099">MSSASVPAASSGELRRSLRALDWVNFFLADVQAGLGPFLGIYLINKEGWNPASIGLVLTLGGAVGLLLNAPAGALIDRTTHKRGLLMAAAALTALGTFVVTLTPSLAVVTAAQLMTGIAAVVLAPVIGAIALGVVGPQAFASRTGRMQAFNHAGNVVGSTVYGLAGYLISLRAGFWIASVCGIFVVIATLMIKGTLIDDKLARGLTPELRGEDRPSGLAVLLRSRPLLMLALVTMLWQLANGAMLPITGQKLALANAHEGALFQAALIVVAQLVMIPMAILVGRNADRWGRKPLFVAAFVVLPLRGLLFVLAGDTTSIIAIQALDGVGAGLQGALFPVMVADLTRGSGRFNVALGAATMVQGIGAAVSTTLAGAIIVLGGYTTAMGVLTGIAVLALVLLVIGVPETAHRADRPPGRSLDPPGDPLDEPVMA</sequence>